<dbReference type="InParanoid" id="A0A543AVG2"/>
<keyword evidence="4" id="KW-1185">Reference proteome</keyword>
<dbReference type="InterPro" id="IPR023393">
    <property type="entry name" value="START-like_dom_sf"/>
</dbReference>
<dbReference type="AlphaFoldDB" id="A0A543AVG2"/>
<dbReference type="CDD" id="cd07814">
    <property type="entry name" value="SRPBCC_CalC_Aha1-like"/>
    <property type="match status" value="1"/>
</dbReference>
<dbReference type="SUPFAM" id="SSF55961">
    <property type="entry name" value="Bet v1-like"/>
    <property type="match status" value="1"/>
</dbReference>
<dbReference type="Gene3D" id="3.30.530.20">
    <property type="match status" value="1"/>
</dbReference>
<feature type="domain" description="Activator of Hsp90 ATPase homologue 1/2-like C-terminal" evidence="2">
    <location>
        <begin position="12"/>
        <end position="128"/>
    </location>
</feature>
<reference evidence="3 4" key="1">
    <citation type="submission" date="2019-06" db="EMBL/GenBank/DDBJ databases">
        <title>Sequencing the genomes of 1000 actinobacteria strains.</title>
        <authorList>
            <person name="Klenk H.-P."/>
        </authorList>
    </citation>
    <scope>NUCLEOTIDE SEQUENCE [LARGE SCALE GENOMIC DNA]</scope>
    <source>
        <strain evidence="3 4">DSM 45928</strain>
    </source>
</reference>
<evidence type="ECO:0000313" key="4">
    <source>
        <dbReference type="Proteomes" id="UP000317043"/>
    </source>
</evidence>
<gene>
    <name evidence="3" type="ORF">FB566_2076</name>
</gene>
<evidence type="ECO:0000259" key="2">
    <source>
        <dbReference type="Pfam" id="PF08327"/>
    </source>
</evidence>
<protein>
    <submittedName>
        <fullName evidence="3">Uncharacterized protein YndB with AHSA1/START domain</fullName>
    </submittedName>
</protein>
<organism evidence="3 4">
    <name type="scientific">Stackebrandtia endophytica</name>
    <dbReference type="NCBI Taxonomy" id="1496996"/>
    <lineage>
        <taxon>Bacteria</taxon>
        <taxon>Bacillati</taxon>
        <taxon>Actinomycetota</taxon>
        <taxon>Actinomycetes</taxon>
        <taxon>Glycomycetales</taxon>
        <taxon>Glycomycetaceae</taxon>
        <taxon>Stackebrandtia</taxon>
    </lineage>
</organism>
<dbReference type="Pfam" id="PF08327">
    <property type="entry name" value="AHSA1"/>
    <property type="match status" value="1"/>
</dbReference>
<evidence type="ECO:0000313" key="3">
    <source>
        <dbReference type="EMBL" id="TQL76544.1"/>
    </source>
</evidence>
<dbReference type="EMBL" id="VFOW01000001">
    <property type="protein sequence ID" value="TQL76544.1"/>
    <property type="molecule type" value="Genomic_DNA"/>
</dbReference>
<dbReference type="OrthoDB" id="8755073at2"/>
<sequence>MFQLSHHARLETEASQLWQAFTSPSGLAAWLWPDRRTEVTIDLRVGGAWRAASSNLAIGVGGRYTEITVPHQLGFTWSWHGEPEVTQVSVEFTGVGLVLEHHGFGSARSRDDHIEGWRDCLARLPAFLASRPQLDVRDGAGPNRATWAVNRTGAVKRRPSGGAGST</sequence>
<dbReference type="InterPro" id="IPR013538">
    <property type="entry name" value="ASHA1/2-like_C"/>
</dbReference>
<dbReference type="Proteomes" id="UP000317043">
    <property type="component" value="Unassembled WGS sequence"/>
</dbReference>
<name>A0A543AVG2_9ACTN</name>
<comment type="similarity">
    <text evidence="1">Belongs to the AHA1 family.</text>
</comment>
<accession>A0A543AVG2</accession>
<evidence type="ECO:0000256" key="1">
    <source>
        <dbReference type="ARBA" id="ARBA00006817"/>
    </source>
</evidence>
<proteinExistence type="inferred from homology"/>
<comment type="caution">
    <text evidence="3">The sequence shown here is derived from an EMBL/GenBank/DDBJ whole genome shotgun (WGS) entry which is preliminary data.</text>
</comment>
<dbReference type="RefSeq" id="WP_142038111.1">
    <property type="nucleotide sequence ID" value="NZ_JBHTGS010000001.1"/>
</dbReference>